<reference evidence="8" key="1">
    <citation type="submission" date="2021-01" db="EMBL/GenBank/DDBJ databases">
        <authorList>
            <person name="Corre E."/>
            <person name="Pelletier E."/>
            <person name="Niang G."/>
            <person name="Scheremetjew M."/>
            <person name="Finn R."/>
            <person name="Kale V."/>
            <person name="Holt S."/>
            <person name="Cochrane G."/>
            <person name="Meng A."/>
            <person name="Brown T."/>
            <person name="Cohen L."/>
        </authorList>
    </citation>
    <scope>NUCLEOTIDE SEQUENCE</scope>
    <source>
        <strain evidence="8">CCMP 410</strain>
    </source>
</reference>
<dbReference type="PANTHER" id="PTHR43310">
    <property type="entry name" value="SULFATE TRANSPORTER YBAR-RELATED"/>
    <property type="match status" value="1"/>
</dbReference>
<evidence type="ECO:0000259" key="7">
    <source>
        <dbReference type="PROSITE" id="PS50801"/>
    </source>
</evidence>
<organism evidence="8">
    <name type="scientific">Grammatophora oceanica</name>
    <dbReference type="NCBI Taxonomy" id="210454"/>
    <lineage>
        <taxon>Eukaryota</taxon>
        <taxon>Sar</taxon>
        <taxon>Stramenopiles</taxon>
        <taxon>Ochrophyta</taxon>
        <taxon>Bacillariophyta</taxon>
        <taxon>Fragilariophyceae</taxon>
        <taxon>Fragilariophycidae</taxon>
        <taxon>Rhabdonematales</taxon>
        <taxon>Grammatophoraceae</taxon>
        <taxon>Grammatophora</taxon>
    </lineage>
</organism>
<name>A0A7S1VAN1_9STRA</name>
<dbReference type="Gene3D" id="2.60.120.10">
    <property type="entry name" value="Jelly Rolls"/>
    <property type="match status" value="1"/>
</dbReference>
<dbReference type="PANTHER" id="PTHR43310:SF4">
    <property type="entry name" value="AFR304WP"/>
    <property type="match status" value="1"/>
</dbReference>
<dbReference type="InterPro" id="IPR002645">
    <property type="entry name" value="STAS_dom"/>
</dbReference>
<evidence type="ECO:0000256" key="5">
    <source>
        <dbReference type="SAM" id="Phobius"/>
    </source>
</evidence>
<evidence type="ECO:0000256" key="1">
    <source>
        <dbReference type="ARBA" id="ARBA00004141"/>
    </source>
</evidence>
<keyword evidence="2 5" id="KW-0812">Transmembrane</keyword>
<feature type="transmembrane region" description="Helical" evidence="5">
    <location>
        <begin position="178"/>
        <end position="206"/>
    </location>
</feature>
<dbReference type="Pfam" id="PF00916">
    <property type="entry name" value="Sulfate_transp"/>
    <property type="match status" value="1"/>
</dbReference>
<feature type="domain" description="Cyclic nucleotide-binding" evidence="6">
    <location>
        <begin position="483"/>
        <end position="573"/>
    </location>
</feature>
<dbReference type="PROSITE" id="PS50042">
    <property type="entry name" value="CNMP_BINDING_3"/>
    <property type="match status" value="1"/>
</dbReference>
<dbReference type="Gene3D" id="3.30.750.24">
    <property type="entry name" value="STAS domain"/>
    <property type="match status" value="1"/>
</dbReference>
<evidence type="ECO:0000313" key="8">
    <source>
        <dbReference type="EMBL" id="CAD9293578.1"/>
    </source>
</evidence>
<dbReference type="InterPro" id="IPR014710">
    <property type="entry name" value="RmlC-like_jellyroll"/>
</dbReference>
<sequence length="610" mass="66615">MGYFFPSLEGTASSSSSSSIWNEDLIDMWRVLDFSVISWEAILDAIPTMVALVLFSLIHVPINIPAFALSTNTEVDMNVELIAHGYSNLISGACFGLQNYMAYTQSVIYDKSGGTGKRSGLVVAAVTAGLYFVGPTVASYIPRCMAGTLLLHVGIDLFLEGVYDSYSKFDRLEYGSVLLIIIVMTVYGMDAAMLAGVLSAIFTFVAQNMTYIDPIRGSMSAATLRSSKRNRNPKARAILDAGRSRILVIQLQGHLFFGNMAHLSKSIHDLMEQGSGGSSGGSGASESPLIVIIDFSLVLGIDSSAAMALTKIKKVMKNQYNVELSVFVSGSTSGFPTDFDLSKELAAQTKATTANGNGEHQRESLDLEPQETTGLLLDIPARRRVYFSSHLEEVEAMIICGSHVSEDLDTALIHAENFLIARHDSKLLHDDLSLDSNHKALLRKSSSLSDEREVGLKYLANLCSRDGDDNNGVGDTSPQLHHQLFARFRRETYLEDDFVWKQGSASTTIKLLVRGTLIAELENEAGTSEIISAGNSIGEVGFIEGVPRLSSVRCVTEDAVVYSLSRESYNELLKESPHTARLLDLICIRYLSARVQHVSNRIFETRCLPI</sequence>
<dbReference type="SUPFAM" id="SSF51206">
    <property type="entry name" value="cAMP-binding domain-like"/>
    <property type="match status" value="1"/>
</dbReference>
<dbReference type="InterPro" id="IPR011547">
    <property type="entry name" value="SLC26A/SulP_dom"/>
</dbReference>
<evidence type="ECO:0000256" key="4">
    <source>
        <dbReference type="ARBA" id="ARBA00023136"/>
    </source>
</evidence>
<evidence type="ECO:0000256" key="2">
    <source>
        <dbReference type="ARBA" id="ARBA00022692"/>
    </source>
</evidence>
<accession>A0A7S1VAN1</accession>
<gene>
    <name evidence="8" type="ORF">GOCE00092_LOCUS18112</name>
</gene>
<dbReference type="Pfam" id="PF01740">
    <property type="entry name" value="STAS"/>
    <property type="match status" value="1"/>
</dbReference>
<dbReference type="InterPro" id="IPR000595">
    <property type="entry name" value="cNMP-bd_dom"/>
</dbReference>
<dbReference type="InterPro" id="IPR018490">
    <property type="entry name" value="cNMP-bd_dom_sf"/>
</dbReference>
<evidence type="ECO:0000256" key="3">
    <source>
        <dbReference type="ARBA" id="ARBA00022989"/>
    </source>
</evidence>
<dbReference type="PROSITE" id="PS50801">
    <property type="entry name" value="STAS"/>
    <property type="match status" value="1"/>
</dbReference>
<feature type="transmembrane region" description="Helical" evidence="5">
    <location>
        <begin position="121"/>
        <end position="141"/>
    </location>
</feature>
<dbReference type="AlphaFoldDB" id="A0A7S1VAN1"/>
<dbReference type="InterPro" id="IPR036513">
    <property type="entry name" value="STAS_dom_sf"/>
</dbReference>
<dbReference type="CDD" id="cd00038">
    <property type="entry name" value="CAP_ED"/>
    <property type="match status" value="1"/>
</dbReference>
<dbReference type="GO" id="GO:0016020">
    <property type="term" value="C:membrane"/>
    <property type="evidence" value="ECO:0007669"/>
    <property type="project" value="UniProtKB-SubCell"/>
</dbReference>
<protein>
    <recommendedName>
        <fullName evidence="9">STAS domain-containing protein</fullName>
    </recommendedName>
</protein>
<dbReference type="InterPro" id="IPR052706">
    <property type="entry name" value="Membrane-Transporter-like"/>
</dbReference>
<dbReference type="Pfam" id="PF00027">
    <property type="entry name" value="cNMP_binding"/>
    <property type="match status" value="1"/>
</dbReference>
<proteinExistence type="predicted"/>
<dbReference type="CDD" id="cd07042">
    <property type="entry name" value="STAS_SulP_like_sulfate_transporter"/>
    <property type="match status" value="1"/>
</dbReference>
<feature type="domain" description="STAS" evidence="7">
    <location>
        <begin position="246"/>
        <end position="326"/>
    </location>
</feature>
<comment type="subcellular location">
    <subcellularLocation>
        <location evidence="1">Membrane</location>
        <topology evidence="1">Multi-pass membrane protein</topology>
    </subcellularLocation>
</comment>
<dbReference type="EMBL" id="HBGK01035065">
    <property type="protein sequence ID" value="CAD9293578.1"/>
    <property type="molecule type" value="Transcribed_RNA"/>
</dbReference>
<dbReference type="SUPFAM" id="SSF52091">
    <property type="entry name" value="SpoIIaa-like"/>
    <property type="match status" value="1"/>
</dbReference>
<keyword evidence="4 5" id="KW-0472">Membrane</keyword>
<evidence type="ECO:0008006" key="9">
    <source>
        <dbReference type="Google" id="ProtNLM"/>
    </source>
</evidence>
<evidence type="ECO:0000259" key="6">
    <source>
        <dbReference type="PROSITE" id="PS50042"/>
    </source>
</evidence>
<keyword evidence="3 5" id="KW-1133">Transmembrane helix</keyword>